<comment type="subcellular location">
    <subcellularLocation>
        <location evidence="1 9 11">Cytoplasm</location>
    </subcellularLocation>
</comment>
<dbReference type="GO" id="GO:0003924">
    <property type="term" value="F:GTPase activity"/>
    <property type="evidence" value="ECO:0007669"/>
    <property type="project" value="UniProtKB-UniRule"/>
</dbReference>
<dbReference type="KEGG" id="taut:V4D30_07270"/>
<evidence type="ECO:0000256" key="1">
    <source>
        <dbReference type="ARBA" id="ARBA00004496"/>
    </source>
</evidence>
<gene>
    <name evidence="9 13" type="primary">infB</name>
    <name evidence="13" type="ORF">V4D30_07270</name>
</gene>
<dbReference type="PROSITE" id="PS01176">
    <property type="entry name" value="IF2"/>
    <property type="match status" value="1"/>
</dbReference>
<dbReference type="NCBIfam" id="TIGR00231">
    <property type="entry name" value="small_GTP"/>
    <property type="match status" value="1"/>
</dbReference>
<dbReference type="GO" id="GO:0005829">
    <property type="term" value="C:cytosol"/>
    <property type="evidence" value="ECO:0007669"/>
    <property type="project" value="TreeGrafter"/>
</dbReference>
<dbReference type="Pfam" id="PF22042">
    <property type="entry name" value="EF-G_D2"/>
    <property type="match status" value="1"/>
</dbReference>
<dbReference type="InterPro" id="IPR015760">
    <property type="entry name" value="TIF_IF2"/>
</dbReference>
<evidence type="ECO:0000256" key="6">
    <source>
        <dbReference type="ARBA" id="ARBA00022741"/>
    </source>
</evidence>
<dbReference type="InterPro" id="IPR004161">
    <property type="entry name" value="EFTu-like_2"/>
</dbReference>
<dbReference type="SUPFAM" id="SSF50447">
    <property type="entry name" value="Translation proteins"/>
    <property type="match status" value="2"/>
</dbReference>
<reference evidence="13" key="1">
    <citation type="submission" date="2024-01" db="EMBL/GenBank/DDBJ databases">
        <title>The first autotrophic representatives of the genus Thermodesulfovibrio.</title>
        <authorList>
            <person name="Maltseva A.I."/>
            <person name="Elcheninov A.G."/>
            <person name="Kublanov I.V."/>
            <person name="Lebedinsky A.V."/>
            <person name="Frolov E.N."/>
        </authorList>
    </citation>
    <scope>NUCLEOTIDE SEQUENCE</scope>
    <source>
        <strain evidence="13">3907-1M</strain>
    </source>
</reference>
<dbReference type="SUPFAM" id="SSF52540">
    <property type="entry name" value="P-loop containing nucleoside triphosphate hydrolases"/>
    <property type="match status" value="1"/>
</dbReference>
<dbReference type="CDD" id="cd01887">
    <property type="entry name" value="IF2_eIF5B"/>
    <property type="match status" value="1"/>
</dbReference>
<evidence type="ECO:0000256" key="9">
    <source>
        <dbReference type="HAMAP-Rule" id="MF_00100"/>
    </source>
</evidence>
<dbReference type="PANTHER" id="PTHR43381:SF5">
    <property type="entry name" value="TR-TYPE G DOMAIN-CONTAINING PROTEIN"/>
    <property type="match status" value="1"/>
</dbReference>
<dbReference type="InterPro" id="IPR000178">
    <property type="entry name" value="TF_IF2_bacterial-like"/>
</dbReference>
<evidence type="ECO:0000256" key="8">
    <source>
        <dbReference type="ARBA" id="ARBA00023134"/>
    </source>
</evidence>
<dbReference type="Pfam" id="PF04760">
    <property type="entry name" value="IF2_N"/>
    <property type="match status" value="1"/>
</dbReference>
<dbReference type="Gene3D" id="3.40.50.10050">
    <property type="entry name" value="Translation initiation factor IF- 2, domain 3"/>
    <property type="match status" value="1"/>
</dbReference>
<evidence type="ECO:0000259" key="12">
    <source>
        <dbReference type="PROSITE" id="PS51722"/>
    </source>
</evidence>
<dbReference type="Gene3D" id="3.40.50.300">
    <property type="entry name" value="P-loop containing nucleotide triphosphate hydrolases"/>
    <property type="match status" value="1"/>
</dbReference>
<dbReference type="PANTHER" id="PTHR43381">
    <property type="entry name" value="TRANSLATION INITIATION FACTOR IF-2-RELATED"/>
    <property type="match status" value="1"/>
</dbReference>
<dbReference type="InterPro" id="IPR053905">
    <property type="entry name" value="EF-G-like_DII"/>
</dbReference>
<feature type="region of interest" description="G-domain" evidence="9">
    <location>
        <begin position="251"/>
        <end position="399"/>
    </location>
</feature>
<keyword evidence="8 9" id="KW-0342">GTP-binding</keyword>
<dbReference type="InterPro" id="IPR005225">
    <property type="entry name" value="Small_GTP-bd"/>
</dbReference>
<evidence type="ECO:0000313" key="13">
    <source>
        <dbReference type="EMBL" id="XCH46136.1"/>
    </source>
</evidence>
<name>A0AAU8GUC5_9BACT</name>
<feature type="binding site" evidence="9">
    <location>
        <begin position="357"/>
        <end position="360"/>
    </location>
    <ligand>
        <name>GTP</name>
        <dbReference type="ChEBI" id="CHEBI:37565"/>
    </ligand>
</feature>
<feature type="domain" description="Tr-type G" evidence="12">
    <location>
        <begin position="248"/>
        <end position="417"/>
    </location>
</feature>
<feature type="binding site" evidence="9">
    <location>
        <begin position="257"/>
        <end position="264"/>
    </location>
    <ligand>
        <name>GTP</name>
        <dbReference type="ChEBI" id="CHEBI:37565"/>
    </ligand>
</feature>
<dbReference type="Pfam" id="PF00009">
    <property type="entry name" value="GTP_EFTU"/>
    <property type="match status" value="1"/>
</dbReference>
<keyword evidence="6 9" id="KW-0547">Nucleotide-binding</keyword>
<evidence type="ECO:0000256" key="10">
    <source>
        <dbReference type="RuleBase" id="RU000644"/>
    </source>
</evidence>
<evidence type="ECO:0000256" key="2">
    <source>
        <dbReference type="ARBA" id="ARBA00007733"/>
    </source>
</evidence>
<dbReference type="RefSeq" id="WP_353683675.1">
    <property type="nucleotide sequence ID" value="NZ_CP144373.1"/>
</dbReference>
<dbReference type="EMBL" id="CP144373">
    <property type="protein sequence ID" value="XCH46136.1"/>
    <property type="molecule type" value="Genomic_DNA"/>
</dbReference>
<comment type="function">
    <text evidence="9 10">One of the essential components for the initiation of protein synthesis. Protects formylmethionyl-tRNA from spontaneous hydrolysis and promotes its binding to the 30S ribosomal subunits. Also involved in the hydrolysis of GTP during the formation of the 70S ribosomal complex.</text>
</comment>
<dbReference type="InterPro" id="IPR023115">
    <property type="entry name" value="TIF_IF2_dom3"/>
</dbReference>
<proteinExistence type="inferred from homology"/>
<dbReference type="CDD" id="cd03702">
    <property type="entry name" value="IF2_mtIF2_II"/>
    <property type="match status" value="1"/>
</dbReference>
<dbReference type="FunFam" id="3.40.50.10050:FF:000001">
    <property type="entry name" value="Translation initiation factor IF-2"/>
    <property type="match status" value="1"/>
</dbReference>
<dbReference type="GO" id="GO:0003743">
    <property type="term" value="F:translation initiation factor activity"/>
    <property type="evidence" value="ECO:0007669"/>
    <property type="project" value="UniProtKB-UniRule"/>
</dbReference>
<evidence type="ECO:0000256" key="4">
    <source>
        <dbReference type="ARBA" id="ARBA00022490"/>
    </source>
</evidence>
<dbReference type="NCBIfam" id="TIGR00487">
    <property type="entry name" value="IF-2"/>
    <property type="match status" value="1"/>
</dbReference>
<dbReference type="FunFam" id="3.40.50.300:FF:000019">
    <property type="entry name" value="Translation initiation factor IF-2"/>
    <property type="match status" value="1"/>
</dbReference>
<evidence type="ECO:0000256" key="7">
    <source>
        <dbReference type="ARBA" id="ARBA00022917"/>
    </source>
</evidence>
<evidence type="ECO:0000256" key="5">
    <source>
        <dbReference type="ARBA" id="ARBA00022540"/>
    </source>
</evidence>
<dbReference type="FunFam" id="2.40.30.10:FF:000007">
    <property type="entry name" value="Translation initiation factor IF-2"/>
    <property type="match status" value="1"/>
</dbReference>
<keyword evidence="5 9" id="KW-0396">Initiation factor</keyword>
<feature type="binding site" evidence="9">
    <location>
        <begin position="303"/>
        <end position="307"/>
    </location>
    <ligand>
        <name>GTP</name>
        <dbReference type="ChEBI" id="CHEBI:37565"/>
    </ligand>
</feature>
<comment type="similarity">
    <text evidence="2 9 10">Belongs to the TRAFAC class translation factor GTPase superfamily. Classic translation factor GTPase family. IF-2 subfamily.</text>
</comment>
<dbReference type="InterPro" id="IPR044145">
    <property type="entry name" value="IF2_II"/>
</dbReference>
<dbReference type="InterPro" id="IPR036925">
    <property type="entry name" value="TIF_IF2_dom3_sf"/>
</dbReference>
<dbReference type="PROSITE" id="PS51722">
    <property type="entry name" value="G_TR_2"/>
    <property type="match status" value="1"/>
</dbReference>
<evidence type="ECO:0000256" key="11">
    <source>
        <dbReference type="RuleBase" id="RU000645"/>
    </source>
</evidence>
<dbReference type="SUPFAM" id="SSF52156">
    <property type="entry name" value="Initiation factor IF2/eIF5b, domain 3"/>
    <property type="match status" value="1"/>
</dbReference>
<dbReference type="Gene3D" id="1.10.10.2480">
    <property type="match status" value="1"/>
</dbReference>
<dbReference type="FunFam" id="2.40.30.10:FF:000008">
    <property type="entry name" value="Translation initiation factor IF-2"/>
    <property type="match status" value="1"/>
</dbReference>
<protein>
    <recommendedName>
        <fullName evidence="3 9">Translation initiation factor IF-2</fullName>
    </recommendedName>
</protein>
<dbReference type="Pfam" id="PF03144">
    <property type="entry name" value="GTP_EFTU_D2"/>
    <property type="match status" value="1"/>
</dbReference>
<evidence type="ECO:0000256" key="3">
    <source>
        <dbReference type="ARBA" id="ARBA00020675"/>
    </source>
</evidence>
<dbReference type="CDD" id="cd03692">
    <property type="entry name" value="mtIF2_IVc"/>
    <property type="match status" value="1"/>
</dbReference>
<dbReference type="InterPro" id="IPR006847">
    <property type="entry name" value="IF2_N"/>
</dbReference>
<dbReference type="AlphaFoldDB" id="A0AAU8GUC5"/>
<accession>A0AAU8GUC5</accession>
<dbReference type="InterPro" id="IPR000795">
    <property type="entry name" value="T_Tr_GTP-bd_dom"/>
</dbReference>
<dbReference type="InterPro" id="IPR009000">
    <property type="entry name" value="Transl_B-barrel_sf"/>
</dbReference>
<dbReference type="Pfam" id="PF11987">
    <property type="entry name" value="IF-2"/>
    <property type="match status" value="1"/>
</dbReference>
<keyword evidence="7 9" id="KW-0648">Protein biosynthesis</keyword>
<sequence length="750" mass="83449">MSDKAVRSIELAKQLGVKPSEIVKFVEKIRNVQFKKRTTNINIEPEEVDLIKQHFKKEKQPEKMDEKIETVEVKKIEETKEIEKKEEAPKIIEEEIKDEEEIHLPGRFRREITFEKIEKIKPKPVINRIPPKKSEPKKWLDIKEQKKVKNKLKKEEPVQVPSTAPRKKSIKIEEGTTVKEFAELIGQKVSDVIKKFMELGYMPTINQPVDLDAAQLVAESFGVKVELSQAEEIDVIEEPEDTPELLQPRPPIVTVMGHVDHGKTSLLDAIRKTKVTEQEAGGITQHIGAYKVSLAGKDITFLDTPGHEAFTALRARGAKVTDIVVLVVAADDGVMPQTIEAINHARAAGVPIVVAVNKIDKPEANPQRVRTQLSEHGVIPEEWGGQNIFVDISAKKRIGIENLLEMILLQAEIMELKANPNKPARGTIIESRLDKGRGPVATVIVQNGTLRVGDAFVAGTTYGKVRALIDDTGKRVNEAPPSTPVEVVGFEEVPQAGDSFTVVEDEKIARQIANARAQKKRLAEMQKAQKLTLQDLYEKIKEGEVKELNLIIKGDVQGSVEALKKAVEEITHPDIKVRVIHTAVGGITESDVNLAATANAIIIGFNVRPETKAQELADQLGVDIKLYSIIYEVIDDVKKALQGMLEPEIKERVIGRAEVRAVFKISKVGTVAGCYVLNGVISRASDGIRVIRDNVVIYEGRISSLKRFKEDVREVQAGYECGLTIENFNDIKEGDILENYVLEKIPVKGI</sequence>
<dbReference type="Gene3D" id="2.40.30.10">
    <property type="entry name" value="Translation factors"/>
    <property type="match status" value="2"/>
</dbReference>
<dbReference type="InterPro" id="IPR027417">
    <property type="entry name" value="P-loop_NTPase"/>
</dbReference>
<dbReference type="HAMAP" id="MF_00100_B">
    <property type="entry name" value="IF_2_B"/>
    <property type="match status" value="1"/>
</dbReference>
<dbReference type="GO" id="GO:0005525">
    <property type="term" value="F:GTP binding"/>
    <property type="evidence" value="ECO:0007669"/>
    <property type="project" value="UniProtKB-KW"/>
</dbReference>
<keyword evidence="4 9" id="KW-0963">Cytoplasm</keyword>
<organism evidence="13">
    <name type="scientific">Thermodesulfovibrio autotrophicus</name>
    <dbReference type="NCBI Taxonomy" id="3118333"/>
    <lineage>
        <taxon>Bacteria</taxon>
        <taxon>Pseudomonadati</taxon>
        <taxon>Nitrospirota</taxon>
        <taxon>Thermodesulfovibrionia</taxon>
        <taxon>Thermodesulfovibrionales</taxon>
        <taxon>Thermodesulfovibrionaceae</taxon>
        <taxon>Thermodesulfovibrio</taxon>
    </lineage>
</organism>